<protein>
    <submittedName>
        <fullName evidence="1">Uncharacterized protein</fullName>
    </submittedName>
</protein>
<proteinExistence type="predicted"/>
<evidence type="ECO:0000313" key="1">
    <source>
        <dbReference type="EMBL" id="KAB1202534.1"/>
    </source>
</evidence>
<dbReference type="Proteomes" id="UP000516437">
    <property type="component" value="Chromosome 8"/>
</dbReference>
<keyword evidence="2" id="KW-1185">Reference proteome</keyword>
<evidence type="ECO:0000313" key="2">
    <source>
        <dbReference type="Proteomes" id="UP000516437"/>
    </source>
</evidence>
<dbReference type="AlphaFoldDB" id="A0A6A1UPT6"/>
<reference evidence="1 2" key="1">
    <citation type="journal article" date="2019" name="Plant Biotechnol. J.">
        <title>The red bayberry genome and genetic basis of sex determination.</title>
        <authorList>
            <person name="Jia H.M."/>
            <person name="Jia H.J."/>
            <person name="Cai Q.L."/>
            <person name="Wang Y."/>
            <person name="Zhao H.B."/>
            <person name="Yang W.F."/>
            <person name="Wang G.Y."/>
            <person name="Li Y.H."/>
            <person name="Zhan D.L."/>
            <person name="Shen Y.T."/>
            <person name="Niu Q.F."/>
            <person name="Chang L."/>
            <person name="Qiu J."/>
            <person name="Zhao L."/>
            <person name="Xie H.B."/>
            <person name="Fu W.Y."/>
            <person name="Jin J."/>
            <person name="Li X.W."/>
            <person name="Jiao Y."/>
            <person name="Zhou C.C."/>
            <person name="Tu T."/>
            <person name="Chai C.Y."/>
            <person name="Gao J.L."/>
            <person name="Fan L.J."/>
            <person name="van de Weg E."/>
            <person name="Wang J.Y."/>
            <person name="Gao Z.S."/>
        </authorList>
    </citation>
    <scope>NUCLEOTIDE SEQUENCE [LARGE SCALE GENOMIC DNA]</scope>
    <source>
        <tissue evidence="1">Leaves</tissue>
    </source>
</reference>
<dbReference type="EMBL" id="RXIC02000026">
    <property type="protein sequence ID" value="KAB1202534.1"/>
    <property type="molecule type" value="Genomic_DNA"/>
</dbReference>
<gene>
    <name evidence="1" type="ORF">CJ030_MR8G004986</name>
</gene>
<accession>A0A6A1UPT6</accession>
<name>A0A6A1UPT6_9ROSI</name>
<comment type="caution">
    <text evidence="1">The sequence shown here is derived from an EMBL/GenBank/DDBJ whole genome shotgun (WGS) entry which is preliminary data.</text>
</comment>
<sequence>MTVDKLLFVLLSPKDVHIEEELVAQMSEEDLEILNGSGMTAMALALGDTKMLEFMHKKNKKLLTICDPKNRIPLLVALEVGNIEAAHHLYPVTPKEDLIQDAKDHSDSSLITALILWNKLGKDL</sequence>
<dbReference type="OrthoDB" id="1435361at2759"/>
<organism evidence="1 2">
    <name type="scientific">Morella rubra</name>
    <name type="common">Chinese bayberry</name>
    <dbReference type="NCBI Taxonomy" id="262757"/>
    <lineage>
        <taxon>Eukaryota</taxon>
        <taxon>Viridiplantae</taxon>
        <taxon>Streptophyta</taxon>
        <taxon>Embryophyta</taxon>
        <taxon>Tracheophyta</taxon>
        <taxon>Spermatophyta</taxon>
        <taxon>Magnoliopsida</taxon>
        <taxon>eudicotyledons</taxon>
        <taxon>Gunneridae</taxon>
        <taxon>Pentapetalae</taxon>
        <taxon>rosids</taxon>
        <taxon>fabids</taxon>
        <taxon>Fagales</taxon>
        <taxon>Myricaceae</taxon>
        <taxon>Morella</taxon>
    </lineage>
</organism>